<protein>
    <submittedName>
        <fullName evidence="1">Uncharacterized protein</fullName>
    </submittedName>
</protein>
<dbReference type="AlphaFoldDB" id="A0A451B3T6"/>
<name>A0A451B3T6_9GAMM</name>
<sequence>MVPILWRSRPSGSCECKEARTGGHGSWLDLVECFFSKMTRTLLRGIRVVSKAELKNRIERYIEHKSERFAFGYVLYWLARSNRLQMGCSLRGRRSFRNFYFSET</sequence>
<accession>A0A451B3T6</accession>
<proteinExistence type="predicted"/>
<gene>
    <name evidence="1" type="ORF">BECKUNK1418H_GA0071006_11519</name>
</gene>
<evidence type="ECO:0000313" key="1">
    <source>
        <dbReference type="EMBL" id="VFK72949.1"/>
    </source>
</evidence>
<reference evidence="1" key="1">
    <citation type="submission" date="2019-02" db="EMBL/GenBank/DDBJ databases">
        <authorList>
            <person name="Gruber-Vodicka R. H."/>
            <person name="Seah K. B. B."/>
        </authorList>
    </citation>
    <scope>NUCLEOTIDE SEQUENCE</scope>
    <source>
        <strain evidence="1">BECK_BY19</strain>
    </source>
</reference>
<dbReference type="EMBL" id="CAADGD010000151">
    <property type="protein sequence ID" value="VFK72949.1"/>
    <property type="molecule type" value="Genomic_DNA"/>
</dbReference>
<organism evidence="1">
    <name type="scientific">Candidatus Kentrum sp. UNK</name>
    <dbReference type="NCBI Taxonomy" id="2126344"/>
    <lineage>
        <taxon>Bacteria</taxon>
        <taxon>Pseudomonadati</taxon>
        <taxon>Pseudomonadota</taxon>
        <taxon>Gammaproteobacteria</taxon>
        <taxon>Candidatus Kentrum</taxon>
    </lineage>
</organism>